<evidence type="ECO:0000313" key="2">
    <source>
        <dbReference type="EMBL" id="SFI41901.1"/>
    </source>
</evidence>
<name>A0A1I3I1T4_9RHOB</name>
<dbReference type="Gene3D" id="1.20.1640.10">
    <property type="entry name" value="Multidrug efflux transporter AcrB transmembrane domain"/>
    <property type="match status" value="2"/>
</dbReference>
<keyword evidence="1" id="KW-0812">Transmembrane</keyword>
<feature type="transmembrane region" description="Helical" evidence="1">
    <location>
        <begin position="383"/>
        <end position="403"/>
    </location>
</feature>
<dbReference type="Pfam" id="PF00873">
    <property type="entry name" value="ACR_tran"/>
    <property type="match status" value="1"/>
</dbReference>
<evidence type="ECO:0000256" key="1">
    <source>
        <dbReference type="SAM" id="Phobius"/>
    </source>
</evidence>
<dbReference type="Proteomes" id="UP000199377">
    <property type="component" value="Unassembled WGS sequence"/>
</dbReference>
<dbReference type="AlphaFoldDB" id="A0A1I3I1T4"/>
<feature type="transmembrane region" description="Helical" evidence="1">
    <location>
        <begin position="23"/>
        <end position="42"/>
    </location>
</feature>
<dbReference type="PANTHER" id="PTHR32063:SF16">
    <property type="entry name" value="CATION EFFLUX SYSTEM (ACRB_ACRD_ACRF FAMILY)"/>
    <property type="match status" value="1"/>
</dbReference>
<dbReference type="Gene3D" id="3.30.2090.10">
    <property type="entry name" value="Multidrug efflux transporter AcrB TolC docking domain, DN and DC subdomains"/>
    <property type="match status" value="2"/>
</dbReference>
<dbReference type="EMBL" id="FOQH01000006">
    <property type="protein sequence ID" value="SFI41901.1"/>
    <property type="molecule type" value="Genomic_DNA"/>
</dbReference>
<dbReference type="PRINTS" id="PR00702">
    <property type="entry name" value="ACRIFLAVINRP"/>
</dbReference>
<dbReference type="GO" id="GO:0005886">
    <property type="term" value="C:plasma membrane"/>
    <property type="evidence" value="ECO:0007669"/>
    <property type="project" value="TreeGrafter"/>
</dbReference>
<proteinExistence type="predicted"/>
<feature type="transmembrane region" description="Helical" evidence="1">
    <location>
        <begin position="492"/>
        <end position="511"/>
    </location>
</feature>
<keyword evidence="1" id="KW-0472">Membrane</keyword>
<dbReference type="RefSeq" id="WP_092860735.1">
    <property type="nucleotide sequence ID" value="NZ_FOQH01000006.1"/>
</dbReference>
<dbReference type="Gene3D" id="3.30.70.1430">
    <property type="entry name" value="Multidrug efflux transporter AcrB pore domain"/>
    <property type="match status" value="2"/>
</dbReference>
<evidence type="ECO:0000313" key="3">
    <source>
        <dbReference type="Proteomes" id="UP000199377"/>
    </source>
</evidence>
<feature type="transmembrane region" description="Helical" evidence="1">
    <location>
        <begin position="460"/>
        <end position="480"/>
    </location>
</feature>
<dbReference type="PANTHER" id="PTHR32063">
    <property type="match status" value="1"/>
</dbReference>
<dbReference type="SUPFAM" id="SSF82693">
    <property type="entry name" value="Multidrug efflux transporter AcrB pore domain, PN1, PN2, PC1 and PC2 subdomains"/>
    <property type="match status" value="3"/>
</dbReference>
<feature type="transmembrane region" description="Helical" evidence="1">
    <location>
        <begin position="1010"/>
        <end position="1033"/>
    </location>
</feature>
<dbReference type="Gene3D" id="3.30.70.1440">
    <property type="entry name" value="Multidrug efflux transporter AcrB pore domain"/>
    <property type="match status" value="1"/>
</dbReference>
<organism evidence="2 3">
    <name type="scientific">Albimonas pacifica</name>
    <dbReference type="NCBI Taxonomy" id="1114924"/>
    <lineage>
        <taxon>Bacteria</taxon>
        <taxon>Pseudomonadati</taxon>
        <taxon>Pseudomonadota</taxon>
        <taxon>Alphaproteobacteria</taxon>
        <taxon>Rhodobacterales</taxon>
        <taxon>Paracoccaceae</taxon>
        <taxon>Albimonas</taxon>
    </lineage>
</organism>
<dbReference type="SUPFAM" id="SSF82714">
    <property type="entry name" value="Multidrug efflux transporter AcrB TolC docking domain, DN and DC subdomains"/>
    <property type="match status" value="2"/>
</dbReference>
<dbReference type="STRING" id="1114924.SAMN05216258_106295"/>
<dbReference type="GO" id="GO:0042910">
    <property type="term" value="F:xenobiotic transmembrane transporter activity"/>
    <property type="evidence" value="ECO:0007669"/>
    <property type="project" value="TreeGrafter"/>
</dbReference>
<accession>A0A1I3I1T4</accession>
<sequence length="1074" mass="114490">MSAREPGPGIAGAISRAFIASPLAPLLLVAAMALGAVALALLPREEEPQISVPMVDVFVEANGLAADDAVELVAKPLELLLQRLPGVEHVYSQTLDDRVMATARFEVGVPEDDAVVRVHAEIRANLDRLPVGIPEPLIVGRGINDVAILVLTLSPRADLAPEAAGRWDRATLGEVASQLLAELAKTPEVGRTYLVGDSRAEIRIQPDPAALALYGVTLEQLVGKVRSANRSALLGKVRREGESLDILAGRSLVGVPDVGLLVVTTRDGRPVYVKDVAQVISAPADADRRAWTMRAGALPRPAVSVALAKREGANAVDVAAGILARLEAARGELVPEALEVEVARNYGETAKRKSDELFSHLTGASLSIFAMIVVFIGWREGVVTLVIIPATILLTFAASYAMGYTINRVSLFALIFSIGILVDDAIVVVENIARHWRLDPEGDRMAVALRGVAEVGNPTIVATLTIVTALLPMLFVSGMMGPYMSPIPVNASAAMILSFFVAVIFAPWIMLRLQRVAPSRGGHDPEKPGRMARIYRAAASPVLASRGRALGFLLVVFAATVGSVGLFATQDVTVKLLPFDDKSELQVVVDLPEGATLEDTERALFALARVAGELAEVESVQAYAGTAAPFNFNGLVRHYYVRANPEMGDLQVNLAPVEARERQSHAVALELRERLAGVSVPEGTAIRVVEAPPGPPVLATLLAEVYGPDAEVRRAVASKLVEIFRGIDFIVDVDDSFGTPPKRLRVEIDQANLDYHGVEQSAVHDTLALLFRGTTVGYSQRGEGVRPIPIAVRLDESQRQVTEALLAVPVPARGPAGVGEGNVELGEVVTAQVVPGSWPVFRKNGHAIEMATAELAGRFEAPIYGMIAVQDAIEAEDWGDLPKPEIRLYGQPEDSRNPVLLWDGEWEVTYVTFRDMGAAFGAALLGIYLLIVGQFRSFTLPLAIMAPIPLTLIGIALGHWALGAPFTATSMIGFISLAGIIVRNSILLVDFIRREQAQGRPLHDALLAAGAVRFLPIFLTAITAMSGAAFILVDPIFQGLGISLLFGLASSTALTLLVIPAIYKVMRGGREGAA</sequence>
<feature type="transmembrane region" description="Helical" evidence="1">
    <location>
        <begin position="916"/>
        <end position="935"/>
    </location>
</feature>
<keyword evidence="1" id="KW-1133">Transmembrane helix</keyword>
<gene>
    <name evidence="2" type="ORF">SAMN05216258_106295</name>
</gene>
<reference evidence="2 3" key="1">
    <citation type="submission" date="2016-10" db="EMBL/GenBank/DDBJ databases">
        <authorList>
            <person name="de Groot N.N."/>
        </authorList>
    </citation>
    <scope>NUCLEOTIDE SEQUENCE [LARGE SCALE GENOMIC DNA]</scope>
    <source>
        <strain evidence="2 3">CGMCC 1.11030</strain>
    </source>
</reference>
<protein>
    <submittedName>
        <fullName evidence="2">Multidrug efflux pump subunit AcrB</fullName>
    </submittedName>
</protein>
<dbReference type="InterPro" id="IPR027463">
    <property type="entry name" value="AcrB_DN_DC_subdom"/>
</dbReference>
<dbReference type="OrthoDB" id="174266at2"/>
<dbReference type="SUPFAM" id="SSF82866">
    <property type="entry name" value="Multidrug efflux transporter AcrB transmembrane domain"/>
    <property type="match status" value="2"/>
</dbReference>
<feature type="transmembrane region" description="Helical" evidence="1">
    <location>
        <begin position="942"/>
        <end position="962"/>
    </location>
</feature>
<feature type="transmembrane region" description="Helical" evidence="1">
    <location>
        <begin position="357"/>
        <end position="376"/>
    </location>
</feature>
<dbReference type="InterPro" id="IPR001036">
    <property type="entry name" value="Acrflvin-R"/>
</dbReference>
<dbReference type="Gene3D" id="3.30.70.1320">
    <property type="entry name" value="Multidrug efflux transporter AcrB pore domain like"/>
    <property type="match status" value="1"/>
</dbReference>
<feature type="transmembrane region" description="Helical" evidence="1">
    <location>
        <begin position="409"/>
        <end position="429"/>
    </location>
</feature>
<keyword evidence="3" id="KW-1185">Reference proteome</keyword>
<feature type="transmembrane region" description="Helical" evidence="1">
    <location>
        <begin position="1039"/>
        <end position="1063"/>
    </location>
</feature>
<feature type="transmembrane region" description="Helical" evidence="1">
    <location>
        <begin position="968"/>
        <end position="989"/>
    </location>
</feature>